<sequence>MKGPHEKDHHGDPERPPVTKEQALELLASLLVSTLDGQASVEDVQCALNGISADDDAWRVRVAECSHARLHGSSTEAGPSSSIAAAAAATATQEWLCPMCETVNWAPDARKSLRRRHDDGSAASLSSTQLRCACCGYGGVEEEGGAEGEGEP</sequence>
<evidence type="ECO:0000313" key="3">
    <source>
        <dbReference type="Proteomes" id="UP000038009"/>
    </source>
</evidence>
<dbReference type="VEuPathDB" id="TriTrypDB:Lsey_0232_0180"/>
<evidence type="ECO:0000313" key="2">
    <source>
        <dbReference type="EMBL" id="KPI84789.1"/>
    </source>
</evidence>
<feature type="region of interest" description="Disordered" evidence="1">
    <location>
        <begin position="1"/>
        <end position="20"/>
    </location>
</feature>
<dbReference type="EMBL" id="LJSK01000232">
    <property type="protein sequence ID" value="KPI84789.1"/>
    <property type="molecule type" value="Genomic_DNA"/>
</dbReference>
<dbReference type="Proteomes" id="UP000038009">
    <property type="component" value="Unassembled WGS sequence"/>
</dbReference>
<accession>A0A0N0P421</accession>
<gene>
    <name evidence="2" type="ORF">ABL78_6172</name>
</gene>
<evidence type="ECO:0000256" key="1">
    <source>
        <dbReference type="SAM" id="MobiDB-lite"/>
    </source>
</evidence>
<reference evidence="2 3" key="1">
    <citation type="journal article" date="2015" name="PLoS Pathog.">
        <title>Leptomonas seymouri: Adaptations to the Dixenous Life Cycle Analyzed by Genome Sequencing, Transcriptome Profiling and Co-infection with Leishmania donovani.</title>
        <authorList>
            <person name="Kraeva N."/>
            <person name="Butenko A."/>
            <person name="Hlavacova J."/>
            <person name="Kostygov A."/>
            <person name="Myskova J."/>
            <person name="Grybchuk D."/>
            <person name="Lestinova T."/>
            <person name="Votypka J."/>
            <person name="Volf P."/>
            <person name="Opperdoes F."/>
            <person name="Flegontov P."/>
            <person name="Lukes J."/>
            <person name="Yurchenko V."/>
        </authorList>
    </citation>
    <scope>NUCLEOTIDE SEQUENCE [LARGE SCALE GENOMIC DNA]</scope>
    <source>
        <strain evidence="2 3">ATCC 30220</strain>
    </source>
</reference>
<feature type="compositionally biased region" description="Basic and acidic residues" evidence="1">
    <location>
        <begin position="1"/>
        <end position="18"/>
    </location>
</feature>
<organism evidence="2 3">
    <name type="scientific">Leptomonas seymouri</name>
    <dbReference type="NCBI Taxonomy" id="5684"/>
    <lineage>
        <taxon>Eukaryota</taxon>
        <taxon>Discoba</taxon>
        <taxon>Euglenozoa</taxon>
        <taxon>Kinetoplastea</taxon>
        <taxon>Metakinetoplastina</taxon>
        <taxon>Trypanosomatida</taxon>
        <taxon>Trypanosomatidae</taxon>
        <taxon>Leishmaniinae</taxon>
        <taxon>Leptomonas</taxon>
    </lineage>
</organism>
<name>A0A0N0P421_LEPSE</name>
<keyword evidence="3" id="KW-1185">Reference proteome</keyword>
<dbReference type="OMA" id="MCETVNW"/>
<protein>
    <submittedName>
        <fullName evidence="2">Uncharacterized protein</fullName>
    </submittedName>
</protein>
<comment type="caution">
    <text evidence="2">The sequence shown here is derived from an EMBL/GenBank/DDBJ whole genome shotgun (WGS) entry which is preliminary data.</text>
</comment>
<dbReference type="AlphaFoldDB" id="A0A0N0P421"/>
<proteinExistence type="predicted"/>
<dbReference type="OrthoDB" id="263326at2759"/>